<dbReference type="HOGENOM" id="CLU_3026524_0_0_9"/>
<dbReference type="Proteomes" id="UP000001259">
    <property type="component" value="Chromosome"/>
</dbReference>
<dbReference type="AlphaFoldDB" id="Q1GC24"/>
<dbReference type="EMBL" id="CR954253">
    <property type="protein sequence ID" value="CAI96874.1"/>
    <property type="molecule type" value="Genomic_DNA"/>
</dbReference>
<proteinExistence type="predicted"/>
<dbReference type="KEGG" id="ldb:Ldb0029"/>
<evidence type="ECO:0000313" key="3">
    <source>
        <dbReference type="Proteomes" id="UP000001259"/>
    </source>
</evidence>
<accession>Q1GC24</accession>
<evidence type="ECO:0000313" key="2">
    <source>
        <dbReference type="EMBL" id="CAI96874.1"/>
    </source>
</evidence>
<reference evidence="2 3" key="1">
    <citation type="journal article" date="2006" name="Proc. Natl. Acad. Sci. U.S.A.">
        <title>The complete genome sequence of Lactobacillus bulgaricus reveals extensive and ongoing reductive evolution.</title>
        <authorList>
            <person name="van de Guchte M."/>
            <person name="Penaud S."/>
            <person name="Grimaldi C."/>
            <person name="Barbe V."/>
            <person name="Bryson K."/>
            <person name="Nicolas P."/>
            <person name="Robert C."/>
            <person name="Oztas S."/>
            <person name="Mangenot S."/>
            <person name="Couloux A."/>
            <person name="Loux V."/>
            <person name="Dervyn R."/>
            <person name="Bossy R."/>
            <person name="Bolotin A."/>
            <person name="Batto J.-M."/>
            <person name="Walunas T."/>
            <person name="Gibrat J.-F."/>
            <person name="Bessieres P."/>
            <person name="Weissenbach J."/>
            <person name="Ehrlich S.D."/>
            <person name="Maguin E."/>
        </authorList>
    </citation>
    <scope>NUCLEOTIDE SEQUENCE [LARGE SCALE GENOMIC DNA]</scope>
    <source>
        <strain evidence="3">ATCC 11842 / DSM 20081 / BCRC 10696 / JCM 1002 / NBRC 13953 / NCIMB 11778 / NCTC 12712 / WDCM 00102 / Lb 14</strain>
    </source>
</reference>
<dbReference type="STRING" id="390333.Ldb0029"/>
<protein>
    <submittedName>
        <fullName evidence="2">Uncharacterized protein</fullName>
    </submittedName>
</protein>
<feature type="compositionally biased region" description="Polar residues" evidence="1">
    <location>
        <begin position="1"/>
        <end position="25"/>
    </location>
</feature>
<sequence>MNTDTQNFQTENNPALKNLQGTATSIRAKKHRRKTRVSNSNISILCNHINFNILG</sequence>
<evidence type="ECO:0000256" key="1">
    <source>
        <dbReference type="SAM" id="MobiDB-lite"/>
    </source>
</evidence>
<name>Q1GC24_LACDA</name>
<gene>
    <name evidence="2" type="ordered locus">Ldb0029</name>
</gene>
<organism evidence="2 3">
    <name type="scientific">Lactobacillus delbrueckii subsp. bulgaricus (strain ATCC 11842 / DSM 20081 / BCRC 10696 / JCM 1002 / NBRC 13953 / NCIMB 11778 / NCTC 12712 / WDCM 00102 / Lb 14)</name>
    <dbReference type="NCBI Taxonomy" id="390333"/>
    <lineage>
        <taxon>Bacteria</taxon>
        <taxon>Bacillati</taxon>
        <taxon>Bacillota</taxon>
        <taxon>Bacilli</taxon>
        <taxon>Lactobacillales</taxon>
        <taxon>Lactobacillaceae</taxon>
        <taxon>Lactobacillus</taxon>
    </lineage>
</organism>
<feature type="region of interest" description="Disordered" evidence="1">
    <location>
        <begin position="1"/>
        <end position="35"/>
    </location>
</feature>
<keyword evidence="3" id="KW-1185">Reference proteome</keyword>